<accession>A0ABR7MAX4</accession>
<sequence precursor="true">MKILPRIILALGLLYNGSAISQDSASRVKPPVKKKRKSNTDKIQFGVASYYAKKFHGRKTASGELYDHDKMTAAHNGLPLGTWIKVTNQRNGRSVIVKVNDRLHYKNPRLVDLSGVAAKKLGFISKGLVKVRLEVLGREKPADMTITDANK</sequence>
<dbReference type="InterPro" id="IPR012997">
    <property type="entry name" value="RplA"/>
</dbReference>
<dbReference type="Pfam" id="PF03330">
    <property type="entry name" value="DPBB_1"/>
    <property type="match status" value="1"/>
</dbReference>
<dbReference type="HAMAP" id="MF_02071">
    <property type="entry name" value="RlpA"/>
    <property type="match status" value="1"/>
</dbReference>
<gene>
    <name evidence="3" type="primary">rlpA</name>
    <name evidence="6" type="ORF">BC349_13980</name>
</gene>
<dbReference type="InterPro" id="IPR009009">
    <property type="entry name" value="RlpA-like_DPBB"/>
</dbReference>
<dbReference type="PANTHER" id="PTHR34183:SF1">
    <property type="entry name" value="ENDOLYTIC PEPTIDOGLYCAN TRANSGLYCOSYLASE RLPA"/>
    <property type="match status" value="1"/>
</dbReference>
<dbReference type="Gene3D" id="2.40.40.10">
    <property type="entry name" value="RlpA-like domain"/>
    <property type="match status" value="1"/>
</dbReference>
<protein>
    <recommendedName>
        <fullName evidence="3">Probable endolytic peptidoglycan transglycosylase RlpA</fullName>
        <ecNumber evidence="3">4.2.2.-</ecNumber>
    </recommendedName>
</protein>
<keyword evidence="1 3" id="KW-0456">Lyase</keyword>
<dbReference type="RefSeq" id="WP_187257486.1">
    <property type="nucleotide sequence ID" value="NZ_JBHULF010000006.1"/>
</dbReference>
<evidence type="ECO:0000256" key="4">
    <source>
        <dbReference type="RuleBase" id="RU003495"/>
    </source>
</evidence>
<comment type="similarity">
    <text evidence="3 4">Belongs to the RlpA family.</text>
</comment>
<dbReference type="InterPro" id="IPR036908">
    <property type="entry name" value="RlpA-like_sf"/>
</dbReference>
<name>A0ABR7MAX4_9BACT</name>
<organism evidence="6 7">
    <name type="scientific">Flavihumibacter stibioxidans</name>
    <dbReference type="NCBI Taxonomy" id="1834163"/>
    <lineage>
        <taxon>Bacteria</taxon>
        <taxon>Pseudomonadati</taxon>
        <taxon>Bacteroidota</taxon>
        <taxon>Chitinophagia</taxon>
        <taxon>Chitinophagales</taxon>
        <taxon>Chitinophagaceae</taxon>
        <taxon>Flavihumibacter</taxon>
    </lineage>
</organism>
<evidence type="ECO:0000313" key="7">
    <source>
        <dbReference type="Proteomes" id="UP000765802"/>
    </source>
</evidence>
<dbReference type="SUPFAM" id="SSF50685">
    <property type="entry name" value="Barwin-like endoglucanases"/>
    <property type="match status" value="1"/>
</dbReference>
<dbReference type="PANTHER" id="PTHR34183">
    <property type="entry name" value="ENDOLYTIC PEPTIDOGLYCAN TRANSGLYCOSYLASE RLPA"/>
    <property type="match status" value="1"/>
</dbReference>
<keyword evidence="7" id="KW-1185">Reference proteome</keyword>
<comment type="caution">
    <text evidence="6">The sequence shown here is derived from an EMBL/GenBank/DDBJ whole genome shotgun (WGS) entry which is preliminary data.</text>
</comment>
<dbReference type="NCBIfam" id="TIGR00413">
    <property type="entry name" value="rlpA"/>
    <property type="match status" value="1"/>
</dbReference>
<comment type="function">
    <text evidence="3">Lytic transglycosylase with a strong preference for naked glycan strands that lack stem peptides.</text>
</comment>
<feature type="domain" description="RlpA-like protein double-psi beta-barrel" evidence="5">
    <location>
        <begin position="46"/>
        <end position="132"/>
    </location>
</feature>
<dbReference type="EMBL" id="MBUA01000027">
    <property type="protein sequence ID" value="MBC6492166.1"/>
    <property type="molecule type" value="Genomic_DNA"/>
</dbReference>
<dbReference type="CDD" id="cd22268">
    <property type="entry name" value="DPBB_RlpA-like"/>
    <property type="match status" value="1"/>
</dbReference>
<dbReference type="EC" id="4.2.2.-" evidence="3"/>
<evidence type="ECO:0000256" key="2">
    <source>
        <dbReference type="ARBA" id="ARBA00023316"/>
    </source>
</evidence>
<dbReference type="Proteomes" id="UP000765802">
    <property type="component" value="Unassembled WGS sequence"/>
</dbReference>
<proteinExistence type="inferred from homology"/>
<evidence type="ECO:0000256" key="3">
    <source>
        <dbReference type="HAMAP-Rule" id="MF_02071"/>
    </source>
</evidence>
<keyword evidence="2 3" id="KW-0961">Cell wall biogenesis/degradation</keyword>
<feature type="chain" id="PRO_5044914931" description="Probable endolytic peptidoglycan transglycosylase RlpA" evidence="3">
    <location>
        <begin position="22"/>
        <end position="151"/>
    </location>
</feature>
<keyword evidence="3" id="KW-0732">Signal</keyword>
<dbReference type="InterPro" id="IPR034718">
    <property type="entry name" value="RlpA"/>
</dbReference>
<evidence type="ECO:0000259" key="5">
    <source>
        <dbReference type="Pfam" id="PF03330"/>
    </source>
</evidence>
<evidence type="ECO:0000313" key="6">
    <source>
        <dbReference type="EMBL" id="MBC6492166.1"/>
    </source>
</evidence>
<evidence type="ECO:0000256" key="1">
    <source>
        <dbReference type="ARBA" id="ARBA00023239"/>
    </source>
</evidence>
<feature type="signal peptide" evidence="3">
    <location>
        <begin position="1"/>
        <end position="21"/>
    </location>
</feature>
<reference evidence="6 7" key="1">
    <citation type="submission" date="2016-07" db="EMBL/GenBank/DDBJ databases">
        <title>Genome analysis of Flavihumibacter stibioxidans YS-17.</title>
        <authorList>
            <person name="Shi K."/>
            <person name="Han Y."/>
            <person name="Wang G."/>
        </authorList>
    </citation>
    <scope>NUCLEOTIDE SEQUENCE [LARGE SCALE GENOMIC DNA]</scope>
    <source>
        <strain evidence="6 7">YS-17</strain>
    </source>
</reference>